<comment type="caution">
    <text evidence="1">The sequence shown here is derived from an EMBL/GenBank/DDBJ whole genome shotgun (WGS) entry which is preliminary data.</text>
</comment>
<evidence type="ECO:0000313" key="1">
    <source>
        <dbReference type="EMBL" id="RMA41267.1"/>
    </source>
</evidence>
<accession>A0A3L9Y2F8</accession>
<evidence type="ECO:0000313" key="2">
    <source>
        <dbReference type="Proteomes" id="UP000281343"/>
    </source>
</evidence>
<dbReference type="EMBL" id="RCNT01000008">
    <property type="protein sequence ID" value="RMA41267.1"/>
    <property type="molecule type" value="Genomic_DNA"/>
</dbReference>
<dbReference type="RefSeq" id="WP_121898988.1">
    <property type="nucleotide sequence ID" value="NZ_RCNT01000008.1"/>
</dbReference>
<dbReference type="Pfam" id="PF19709">
    <property type="entry name" value="DUF6206"/>
    <property type="match status" value="1"/>
</dbReference>
<proteinExistence type="predicted"/>
<gene>
    <name evidence="1" type="ORF">D9R08_15565</name>
</gene>
<name>A0A3L9Y2F8_9RHOB</name>
<keyword evidence="2" id="KW-1185">Reference proteome</keyword>
<dbReference type="AlphaFoldDB" id="A0A3L9Y2F8"/>
<dbReference type="OrthoDB" id="7837937at2"/>
<dbReference type="Proteomes" id="UP000281343">
    <property type="component" value="Unassembled WGS sequence"/>
</dbReference>
<organism evidence="1 2">
    <name type="scientific">Rhodophyticola porphyridii</name>
    <dbReference type="NCBI Taxonomy" id="1852017"/>
    <lineage>
        <taxon>Bacteria</taxon>
        <taxon>Pseudomonadati</taxon>
        <taxon>Pseudomonadota</taxon>
        <taxon>Alphaproteobacteria</taxon>
        <taxon>Rhodobacterales</taxon>
        <taxon>Roseobacteraceae</taxon>
        <taxon>Rhodophyticola</taxon>
    </lineage>
</organism>
<protein>
    <submittedName>
        <fullName evidence="1">Uncharacterized protein</fullName>
    </submittedName>
</protein>
<reference evidence="1 2" key="1">
    <citation type="submission" date="2018-10" db="EMBL/GenBank/DDBJ databases">
        <authorList>
            <person name="Jung H.S."/>
            <person name="Jeon C.O."/>
        </authorList>
    </citation>
    <scope>NUCLEOTIDE SEQUENCE [LARGE SCALE GENOMIC DNA]</scope>
    <source>
        <strain evidence="1 2">MA-7-27</strain>
    </source>
</reference>
<dbReference type="InterPro" id="IPR045780">
    <property type="entry name" value="DUF6206"/>
</dbReference>
<sequence>MNTSELNRAVRDALADRGDPVSRLGYFCAPFRPRSGPLSDRVIKTYRGGRDPEVLELLARRHDAYAACLRDAGVTLPETRFLVLEEAGFQRPVILQKALPPETMLRDMLRAADLKTAIALLDQAAISIAGFWAAVARRPERIGYHPSIRNFAMGQEGPIFFDTFPPLIGYSREEMGRLLLRFSESRLIRGIGPILPERIRAIQDEWYSPAGTIVGLIGSAVRLRPDDKADLLDWARGFAETHLTGALKDEVMAELDTPPRLPTIWTATRRILGLEGKPNV</sequence>